<comment type="caution">
    <text evidence="1">The sequence shown here is derived from an EMBL/GenBank/DDBJ whole genome shotgun (WGS) entry which is preliminary data.</text>
</comment>
<accession>A0A158KZ48</accession>
<organism evidence="1 2">
    <name type="scientific">Caballeronia arvi</name>
    <dbReference type="NCBI Taxonomy" id="1777135"/>
    <lineage>
        <taxon>Bacteria</taxon>
        <taxon>Pseudomonadati</taxon>
        <taxon>Pseudomonadota</taxon>
        <taxon>Betaproteobacteria</taxon>
        <taxon>Burkholderiales</taxon>
        <taxon>Burkholderiaceae</taxon>
        <taxon>Caballeronia</taxon>
    </lineage>
</organism>
<keyword evidence="2" id="KW-1185">Reference proteome</keyword>
<dbReference type="EMBL" id="FCOM02000072">
    <property type="protein sequence ID" value="SAL86394.1"/>
    <property type="molecule type" value="Genomic_DNA"/>
</dbReference>
<proteinExistence type="predicted"/>
<reference evidence="1" key="1">
    <citation type="submission" date="2016-01" db="EMBL/GenBank/DDBJ databases">
        <authorList>
            <person name="Peeters C."/>
        </authorList>
    </citation>
    <scope>NUCLEOTIDE SEQUENCE [LARGE SCALE GENOMIC DNA]</scope>
    <source>
        <strain evidence="1">LMG 29317</strain>
    </source>
</reference>
<sequence>MAGKREQRWIEADRIALTLKHGAAQIVVLQDPRHAGPCFEGTHVAGQEAVHTGIEEETQPDLP</sequence>
<name>A0A158KZ48_9BURK</name>
<gene>
    <name evidence="1" type="ORF">AWB74_07683</name>
</gene>
<dbReference type="AlphaFoldDB" id="A0A158KZ48"/>
<dbReference type="RefSeq" id="WP_061151825.1">
    <property type="nucleotide sequence ID" value="NZ_FCOM02000072.1"/>
</dbReference>
<evidence type="ECO:0000313" key="2">
    <source>
        <dbReference type="Proteomes" id="UP000055019"/>
    </source>
</evidence>
<protein>
    <submittedName>
        <fullName evidence="1">Uncharacterized protein</fullName>
    </submittedName>
</protein>
<evidence type="ECO:0000313" key="1">
    <source>
        <dbReference type="EMBL" id="SAL86394.1"/>
    </source>
</evidence>
<dbReference type="Proteomes" id="UP000055019">
    <property type="component" value="Unassembled WGS sequence"/>
</dbReference>